<reference evidence="1 2" key="1">
    <citation type="submission" date="2017-03" db="EMBL/GenBank/DDBJ databases">
        <title>Draft genome sequence of Moraxella equi CCUG 4950T type strain.</title>
        <authorList>
            <person name="Salva-Serra F."/>
            <person name="Engstrom-Jakobsson H."/>
            <person name="Thorell K."/>
            <person name="Jaen-Luchoro D."/>
            <person name="Gonzales-Siles L."/>
            <person name="Karlsson R."/>
            <person name="Yazdan S."/>
            <person name="Boulund F."/>
            <person name="Johnning A."/>
            <person name="Engstrand L."/>
            <person name="Kristiansson E."/>
            <person name="Moore E."/>
        </authorList>
    </citation>
    <scope>NUCLEOTIDE SEQUENCE [LARGE SCALE GENOMIC DNA]</scope>
    <source>
        <strain evidence="1 2">CCUG 4950</strain>
    </source>
</reference>
<dbReference type="EMBL" id="MXAP01000081">
    <property type="protein sequence ID" value="OPH37208.1"/>
    <property type="molecule type" value="Genomic_DNA"/>
</dbReference>
<organism evidence="1 2">
    <name type="scientific">Moraxella equi</name>
    <dbReference type="NCBI Taxonomy" id="60442"/>
    <lineage>
        <taxon>Bacteria</taxon>
        <taxon>Pseudomonadati</taxon>
        <taxon>Pseudomonadota</taxon>
        <taxon>Gammaproteobacteria</taxon>
        <taxon>Moraxellales</taxon>
        <taxon>Moraxellaceae</taxon>
        <taxon>Moraxella</taxon>
    </lineage>
</organism>
<accession>A0ABX3NH09</accession>
<keyword evidence="2" id="KW-1185">Reference proteome</keyword>
<sequence>MFVVLNVKFCKISPYPLLHLPNFAIFCYFYHNLRPNIALFCQKTFLFIIKNTQNQFNLFKIFENFSKFSPKIFKIIKNSGRFLVKMGKFYINCYNLRQVFMISWSMLQTF</sequence>
<dbReference type="Proteomes" id="UP000190777">
    <property type="component" value="Unassembled WGS sequence"/>
</dbReference>
<name>A0ABX3NH09_9GAMM</name>
<gene>
    <name evidence="1" type="ORF">B5J93_08385</name>
</gene>
<protein>
    <recommendedName>
        <fullName evidence="3">Transmembrane protein</fullName>
    </recommendedName>
</protein>
<evidence type="ECO:0000313" key="2">
    <source>
        <dbReference type="Proteomes" id="UP000190777"/>
    </source>
</evidence>
<proteinExistence type="predicted"/>
<evidence type="ECO:0000313" key="1">
    <source>
        <dbReference type="EMBL" id="OPH37208.1"/>
    </source>
</evidence>
<evidence type="ECO:0008006" key="3">
    <source>
        <dbReference type="Google" id="ProtNLM"/>
    </source>
</evidence>
<comment type="caution">
    <text evidence="1">The sequence shown here is derived from an EMBL/GenBank/DDBJ whole genome shotgun (WGS) entry which is preliminary data.</text>
</comment>